<keyword evidence="3" id="KW-1185">Reference proteome</keyword>
<dbReference type="PANTHER" id="PTHR44051:SF21">
    <property type="entry name" value="GLUTATHIONE S-TRANSFERASE FAMILY PROTEIN"/>
    <property type="match status" value="1"/>
</dbReference>
<dbReference type="InterPro" id="IPR036282">
    <property type="entry name" value="Glutathione-S-Trfase_C_sf"/>
</dbReference>
<proteinExistence type="predicted"/>
<dbReference type="Proteomes" id="UP000316545">
    <property type="component" value="Unassembled WGS sequence"/>
</dbReference>
<evidence type="ECO:0000313" key="2">
    <source>
        <dbReference type="EMBL" id="TWB27544.1"/>
    </source>
</evidence>
<dbReference type="CDD" id="cd03046">
    <property type="entry name" value="GST_N_GTT1_like"/>
    <property type="match status" value="1"/>
</dbReference>
<dbReference type="SFLD" id="SFLDS00019">
    <property type="entry name" value="Glutathione_Transferase_(cytos"/>
    <property type="match status" value="1"/>
</dbReference>
<name>A0A560G124_9PROT</name>
<accession>A0A560G124</accession>
<keyword evidence="2" id="KW-0808">Transferase</keyword>
<dbReference type="GO" id="GO:0016740">
    <property type="term" value="F:transferase activity"/>
    <property type="evidence" value="ECO:0007669"/>
    <property type="project" value="UniProtKB-KW"/>
</dbReference>
<dbReference type="SUPFAM" id="SSF47616">
    <property type="entry name" value="GST C-terminal domain-like"/>
    <property type="match status" value="1"/>
</dbReference>
<sequence>MITVFGEGRGFRVVWLLEEMGLPYRLRPVDLLAGVENDPEYLAINPAGFIPALQDGDATLVESIAIMEYLIARYGPTPLAPAAHDPAFPAYQQFLHLGEAGLAASMYFVVVSRNLAPEAERRNWGALKALEVFESRLRLVTRQLARAPYMAGEIFTAADISVTYALEFAQRAGGYTLNEAQRAYIARTSGRDAYRRAMDTCQATKAWAAAAMAS</sequence>
<gene>
    <name evidence="2" type="ORF">FBZ88_1063</name>
</gene>
<organism evidence="2 3">
    <name type="scientific">Nitrospirillum amazonense</name>
    <dbReference type="NCBI Taxonomy" id="28077"/>
    <lineage>
        <taxon>Bacteria</taxon>
        <taxon>Pseudomonadati</taxon>
        <taxon>Pseudomonadota</taxon>
        <taxon>Alphaproteobacteria</taxon>
        <taxon>Rhodospirillales</taxon>
        <taxon>Azospirillaceae</taxon>
        <taxon>Nitrospirillum</taxon>
    </lineage>
</organism>
<feature type="domain" description="GST N-terminal" evidence="1">
    <location>
        <begin position="1"/>
        <end position="78"/>
    </location>
</feature>
<dbReference type="EMBL" id="VITO01000006">
    <property type="protein sequence ID" value="TWB27544.1"/>
    <property type="molecule type" value="Genomic_DNA"/>
</dbReference>
<protein>
    <submittedName>
        <fullName evidence="2">Glutathione S-transferase</fullName>
    </submittedName>
</protein>
<dbReference type="SUPFAM" id="SSF52833">
    <property type="entry name" value="Thioredoxin-like"/>
    <property type="match status" value="1"/>
</dbReference>
<dbReference type="InterPro" id="IPR036249">
    <property type="entry name" value="Thioredoxin-like_sf"/>
</dbReference>
<dbReference type="InterPro" id="IPR004045">
    <property type="entry name" value="Glutathione_S-Trfase_N"/>
</dbReference>
<dbReference type="AlphaFoldDB" id="A0A560G124"/>
<dbReference type="SFLD" id="SFLDG00358">
    <property type="entry name" value="Main_(cytGST)"/>
    <property type="match status" value="1"/>
</dbReference>
<evidence type="ECO:0000313" key="3">
    <source>
        <dbReference type="Proteomes" id="UP000316545"/>
    </source>
</evidence>
<dbReference type="InterPro" id="IPR040079">
    <property type="entry name" value="Glutathione_S-Trfase"/>
</dbReference>
<dbReference type="SFLD" id="SFLDG01150">
    <property type="entry name" value="Main.1:_Beta-like"/>
    <property type="match status" value="1"/>
</dbReference>
<dbReference type="Gene3D" id="1.20.1050.10">
    <property type="match status" value="1"/>
</dbReference>
<dbReference type="Pfam" id="PF02798">
    <property type="entry name" value="GST_N"/>
    <property type="match status" value="1"/>
</dbReference>
<dbReference type="RefSeq" id="WP_145616688.1">
    <property type="nucleotide sequence ID" value="NZ_VITO01000006.1"/>
</dbReference>
<dbReference type="Gene3D" id="3.40.30.10">
    <property type="entry name" value="Glutaredoxin"/>
    <property type="match status" value="1"/>
</dbReference>
<reference evidence="2 3" key="1">
    <citation type="submission" date="2019-06" db="EMBL/GenBank/DDBJ databases">
        <title>Genomic Encyclopedia of Type Strains, Phase IV (KMG-V): Genome sequencing to study the core and pangenomes of soil and plant-associated prokaryotes.</title>
        <authorList>
            <person name="Whitman W."/>
        </authorList>
    </citation>
    <scope>NUCLEOTIDE SEQUENCE [LARGE SCALE GENOMIC DNA]</scope>
    <source>
        <strain evidence="2 3">BR 11865</strain>
    </source>
</reference>
<dbReference type="PROSITE" id="PS50404">
    <property type="entry name" value="GST_NTER"/>
    <property type="match status" value="1"/>
</dbReference>
<comment type="caution">
    <text evidence="2">The sequence shown here is derived from an EMBL/GenBank/DDBJ whole genome shotgun (WGS) entry which is preliminary data.</text>
</comment>
<dbReference type="PANTHER" id="PTHR44051">
    <property type="entry name" value="GLUTATHIONE S-TRANSFERASE-RELATED"/>
    <property type="match status" value="1"/>
</dbReference>
<evidence type="ECO:0000259" key="1">
    <source>
        <dbReference type="PROSITE" id="PS50404"/>
    </source>
</evidence>